<dbReference type="InterPro" id="IPR012552">
    <property type="entry name" value="DVL"/>
</dbReference>
<accession>A0AAV9LT76</accession>
<keyword evidence="2" id="KW-0217">Developmental protein</keyword>
<evidence type="ECO:0000256" key="1">
    <source>
        <dbReference type="ARBA" id="ARBA00004162"/>
    </source>
</evidence>
<comment type="similarity">
    <text evidence="7">Belongs to the DVL/RTFL small polypeptides family.</text>
</comment>
<evidence type="ECO:0000256" key="2">
    <source>
        <dbReference type="ARBA" id="ARBA00022473"/>
    </source>
</evidence>
<dbReference type="AlphaFoldDB" id="A0AAV9LT76"/>
<comment type="subcellular location">
    <subcellularLocation>
        <location evidence="1">Cell membrane</location>
        <topology evidence="1">Single-pass membrane protein</topology>
    </subcellularLocation>
</comment>
<dbReference type="GO" id="GO:0005886">
    <property type="term" value="C:plasma membrane"/>
    <property type="evidence" value="ECO:0007669"/>
    <property type="project" value="UniProtKB-SubCell"/>
</dbReference>
<keyword evidence="9" id="KW-1185">Reference proteome</keyword>
<dbReference type="Pfam" id="PF08137">
    <property type="entry name" value="DVL"/>
    <property type="match status" value="1"/>
</dbReference>
<evidence type="ECO:0000256" key="7">
    <source>
        <dbReference type="ARBA" id="ARBA00024340"/>
    </source>
</evidence>
<dbReference type="Proteomes" id="UP001311915">
    <property type="component" value="Unassembled WGS sequence"/>
</dbReference>
<dbReference type="GO" id="GO:0048367">
    <property type="term" value="P:shoot system development"/>
    <property type="evidence" value="ECO:0007669"/>
    <property type="project" value="UniProtKB-ARBA"/>
</dbReference>
<evidence type="ECO:0000256" key="5">
    <source>
        <dbReference type="ARBA" id="ARBA00022989"/>
    </source>
</evidence>
<keyword evidence="6" id="KW-0472">Membrane</keyword>
<keyword evidence="4" id="KW-0812">Transmembrane</keyword>
<gene>
    <name evidence="8" type="ORF">R3W88_021920</name>
</gene>
<keyword evidence="3" id="KW-1003">Cell membrane</keyword>
<comment type="caution">
    <text evidence="8">The sequence shown here is derived from an EMBL/GenBank/DDBJ whole genome shotgun (WGS) entry which is preliminary data.</text>
</comment>
<evidence type="ECO:0000256" key="6">
    <source>
        <dbReference type="ARBA" id="ARBA00023136"/>
    </source>
</evidence>
<reference evidence="8 9" key="1">
    <citation type="submission" date="2023-10" db="EMBL/GenBank/DDBJ databases">
        <title>Genome-Wide Identification Analysis in wild type Solanum Pinnatisectum Reveals Some Genes Defensing Phytophthora Infestans.</title>
        <authorList>
            <person name="Sun C."/>
        </authorList>
    </citation>
    <scope>NUCLEOTIDE SEQUENCE [LARGE SCALE GENOMIC DNA]</scope>
    <source>
        <strain evidence="8">LQN</strain>
        <tissue evidence="8">Leaf</tissue>
    </source>
</reference>
<evidence type="ECO:0000313" key="8">
    <source>
        <dbReference type="EMBL" id="KAK4728932.1"/>
    </source>
</evidence>
<protein>
    <submittedName>
        <fullName evidence="8">Uncharacterized protein</fullName>
    </submittedName>
</protein>
<name>A0AAV9LT76_9SOLN</name>
<evidence type="ECO:0000256" key="3">
    <source>
        <dbReference type="ARBA" id="ARBA00022475"/>
    </source>
</evidence>
<evidence type="ECO:0000256" key="4">
    <source>
        <dbReference type="ARBA" id="ARBA00022692"/>
    </source>
</evidence>
<keyword evidence="5" id="KW-1133">Transmembrane helix</keyword>
<dbReference type="GO" id="GO:0008285">
    <property type="term" value="P:negative regulation of cell population proliferation"/>
    <property type="evidence" value="ECO:0007669"/>
    <property type="project" value="InterPro"/>
</dbReference>
<organism evidence="8 9">
    <name type="scientific">Solanum pinnatisectum</name>
    <name type="common">tansyleaf nightshade</name>
    <dbReference type="NCBI Taxonomy" id="50273"/>
    <lineage>
        <taxon>Eukaryota</taxon>
        <taxon>Viridiplantae</taxon>
        <taxon>Streptophyta</taxon>
        <taxon>Embryophyta</taxon>
        <taxon>Tracheophyta</taxon>
        <taxon>Spermatophyta</taxon>
        <taxon>Magnoliopsida</taxon>
        <taxon>eudicotyledons</taxon>
        <taxon>Gunneridae</taxon>
        <taxon>Pentapetalae</taxon>
        <taxon>asterids</taxon>
        <taxon>lamiids</taxon>
        <taxon>Solanales</taxon>
        <taxon>Solanaceae</taxon>
        <taxon>Solanoideae</taxon>
        <taxon>Solaneae</taxon>
        <taxon>Solanum</taxon>
    </lineage>
</organism>
<evidence type="ECO:0000313" key="9">
    <source>
        <dbReference type="Proteomes" id="UP001311915"/>
    </source>
</evidence>
<sequence length="56" mass="6694">MEETSTSSNNAKTKTKAKARVRDCITRKKTLKDKRAKLYIIRRCLYMLLCWKERVD</sequence>
<dbReference type="EMBL" id="JAWPEI010000004">
    <property type="protein sequence ID" value="KAK4728932.1"/>
    <property type="molecule type" value="Genomic_DNA"/>
</dbReference>
<proteinExistence type="inferred from homology"/>